<dbReference type="PANTHER" id="PTHR24006:SF747">
    <property type="entry name" value="UBIQUITIN CARBOXYL-TERMINAL HYDROLASE 20"/>
    <property type="match status" value="1"/>
</dbReference>
<gene>
    <name evidence="4" type="ORF">DH2020_046764</name>
</gene>
<proteinExistence type="inferred from homology"/>
<feature type="region of interest" description="Disordered" evidence="2">
    <location>
        <begin position="371"/>
        <end position="415"/>
    </location>
</feature>
<dbReference type="InterPro" id="IPR001394">
    <property type="entry name" value="Peptidase_C19_UCH"/>
</dbReference>
<accession>A0ABR0UAB3</accession>
<dbReference type="Proteomes" id="UP001318860">
    <property type="component" value="Unassembled WGS sequence"/>
</dbReference>
<protein>
    <recommendedName>
        <fullName evidence="3">USP domain-containing protein</fullName>
    </recommendedName>
</protein>
<dbReference type="PROSITE" id="PS50235">
    <property type="entry name" value="USP_3"/>
    <property type="match status" value="1"/>
</dbReference>
<name>A0ABR0UAB3_REHGL</name>
<evidence type="ECO:0000313" key="4">
    <source>
        <dbReference type="EMBL" id="KAK6119495.1"/>
    </source>
</evidence>
<organism evidence="4 5">
    <name type="scientific">Rehmannia glutinosa</name>
    <name type="common">Chinese foxglove</name>
    <dbReference type="NCBI Taxonomy" id="99300"/>
    <lineage>
        <taxon>Eukaryota</taxon>
        <taxon>Viridiplantae</taxon>
        <taxon>Streptophyta</taxon>
        <taxon>Embryophyta</taxon>
        <taxon>Tracheophyta</taxon>
        <taxon>Spermatophyta</taxon>
        <taxon>Magnoliopsida</taxon>
        <taxon>eudicotyledons</taxon>
        <taxon>Gunneridae</taxon>
        <taxon>Pentapetalae</taxon>
        <taxon>asterids</taxon>
        <taxon>lamiids</taxon>
        <taxon>Lamiales</taxon>
        <taxon>Orobanchaceae</taxon>
        <taxon>Rehmannieae</taxon>
        <taxon>Rehmannia</taxon>
    </lineage>
</organism>
<dbReference type="InterPro" id="IPR018200">
    <property type="entry name" value="USP_CS"/>
</dbReference>
<feature type="domain" description="USP" evidence="3">
    <location>
        <begin position="1"/>
        <end position="221"/>
    </location>
</feature>
<dbReference type="Gene3D" id="3.90.70.10">
    <property type="entry name" value="Cysteine proteinases"/>
    <property type="match status" value="2"/>
</dbReference>
<dbReference type="PANTHER" id="PTHR24006">
    <property type="entry name" value="UBIQUITIN CARBOXYL-TERMINAL HYDROLASE"/>
    <property type="match status" value="1"/>
</dbReference>
<comment type="similarity">
    <text evidence="1">Belongs to the peptidase C19 family.</text>
</comment>
<sequence length="415" mass="47090">MGVVPRPPFSTWLSRHNKPAVIGAGLLNLGNTCFLNSVLQCFIHTVPLLHGILSDKHSVQSNCNRDGQPFNSSSVFYKVEEIEDPETKFTCENCKEQVSVEKQLLLDQAPSVAVFHLKRFKSDGYFVQKLDKHVAFPLDLDLLPFTGNSKKNDMELKYVLYAIVVHVELVHEDFVLSQQAYILFYAKEGTYWFSSFIESQIFSVHPTIWNTSPKSVLDRVETSPVSSSLQNKIDNDCTEASHDVGSEHRQVDNNEIKDSGRKQDKFEINESRDNLHRMSALVAPPCPIWRKLVAANSQIDTPQEEPLRSPSPEIYREDPPGFSIPRNHLRTVDRIACKRRLDKDMDDLETRQAFSFVKKNMPGSRGQQMLDALRRSKTEASVSRKKGRKSGQDDSSIRPVLRPLVAGTHRDQVDG</sequence>
<evidence type="ECO:0000256" key="2">
    <source>
        <dbReference type="SAM" id="MobiDB-lite"/>
    </source>
</evidence>
<feature type="region of interest" description="Disordered" evidence="2">
    <location>
        <begin position="239"/>
        <end position="262"/>
    </location>
</feature>
<keyword evidence="5" id="KW-1185">Reference proteome</keyword>
<feature type="region of interest" description="Disordered" evidence="2">
    <location>
        <begin position="299"/>
        <end position="324"/>
    </location>
</feature>
<evidence type="ECO:0000313" key="5">
    <source>
        <dbReference type="Proteomes" id="UP001318860"/>
    </source>
</evidence>
<dbReference type="SUPFAM" id="SSF54001">
    <property type="entry name" value="Cysteine proteinases"/>
    <property type="match status" value="1"/>
</dbReference>
<dbReference type="Pfam" id="PF00443">
    <property type="entry name" value="UCH"/>
    <property type="match status" value="2"/>
</dbReference>
<evidence type="ECO:0000256" key="1">
    <source>
        <dbReference type="ARBA" id="ARBA00009085"/>
    </source>
</evidence>
<comment type="caution">
    <text evidence="4">The sequence shown here is derived from an EMBL/GenBank/DDBJ whole genome shotgun (WGS) entry which is preliminary data.</text>
</comment>
<dbReference type="InterPro" id="IPR028889">
    <property type="entry name" value="USP"/>
</dbReference>
<evidence type="ECO:0000259" key="3">
    <source>
        <dbReference type="PROSITE" id="PS50235"/>
    </source>
</evidence>
<reference evidence="4 5" key="1">
    <citation type="journal article" date="2021" name="Comput. Struct. Biotechnol. J.">
        <title>De novo genome assembly of the potent medicinal plant Rehmannia glutinosa using nanopore technology.</title>
        <authorList>
            <person name="Ma L."/>
            <person name="Dong C."/>
            <person name="Song C."/>
            <person name="Wang X."/>
            <person name="Zheng X."/>
            <person name="Niu Y."/>
            <person name="Chen S."/>
            <person name="Feng W."/>
        </authorList>
    </citation>
    <scope>NUCLEOTIDE SEQUENCE [LARGE SCALE GENOMIC DNA]</scope>
    <source>
        <strain evidence="4">DH-2019</strain>
    </source>
</reference>
<dbReference type="EMBL" id="JABTTQ020003179">
    <property type="protein sequence ID" value="KAK6119495.1"/>
    <property type="molecule type" value="Genomic_DNA"/>
</dbReference>
<dbReference type="PROSITE" id="PS00972">
    <property type="entry name" value="USP_1"/>
    <property type="match status" value="1"/>
</dbReference>
<dbReference type="InterPro" id="IPR050164">
    <property type="entry name" value="Peptidase_C19"/>
</dbReference>
<dbReference type="InterPro" id="IPR038765">
    <property type="entry name" value="Papain-like_cys_pep_sf"/>
</dbReference>